<sequence>MTAEFLWVYFLVITRCLVQNTHAQDINGKILANELSKVADAVGFYFMQNVYNNLEYQETRTDGEKLAREISEKISGRMTKIATALVDLKSAVETDQLSSAVLPQECCMDGVYQENARLRTNVSLEILCYSRPSYVPEDDLGYPSVDVLNKFKTNFHETSLQYQYIVLQSGIYFQYPATELSNCKTYDPRFRPFYVSTTTSNPRDVVVVLELSDSMRGYKSSQASHAALTVMESLSVQDRFGLIIFNEKAETPNGCYGDQLVPITHRTRQSLRQFMGSRIVAGGAHFAKGLHRAFAYFKSATDGKHRDQILLFVSDGSYDGDDPLEVIRDENQQLNNRVVIHTYGIGTGLSSEDKQLLKDMADQTLNNNSYGHVKSGKSVILADIASTSLPEAMGTFYDDSSIPMTDTPTYTMPYKDLFTNESIITGCLPIAIKGAFGGVVCADVLLCELVAEILYLNEGEFSYAFVIDGEERTLVHPLIPDPRDVIVNEQDVINIYNFETSGDVNVVIQSMTKGLKGHIKALFTKVMKTRGQKYLEGDSQQIINASYHWTPIVAPGSNLSVCLVMDENNSELSITNVLHSSPGDFVYHRWDLDKWPGPFCRHFNRYATQAKTTVKLTPDAFTEPYKYTRTKETEVRVQEFKDYLSGKRVTSPDLKPSAIKSIRITYPIEEFWKTYHRTVAQKEVHVVSAPYEDSWGSGKIISLTKAILIGRSKKTEGVLGTDFSIYYFDQMLQDIYPICANKTSYSCIVIDNSGFLVMHPYYIETTSPITTQVHITHLEGRISRSLISQNVMYRQPCRDTENKKEQFTYRVELFQSSDEGIVDKTVGYQMRPVANSNVFIILKERRASIEDLPCCFEKVSMSPSSIQCEDTQCTCLCYKGLQFNDCRNEYNSSECFRTSGCSWCKSDVRGNLVDGFCDLKEICPSQQCLKDECKAKCCGSECGNADQASGAGPGLYVGVGLGIVVVIIVVTLIVVFILRPAEKSDMYLTPIAPENNFPHFGNSEGTTNPHYHLPEDDINDHYDLPNEPYP</sequence>
<feature type="domain" description="VWFA" evidence="4">
    <location>
        <begin position="204"/>
        <end position="400"/>
    </location>
</feature>
<protein>
    <submittedName>
        <fullName evidence="6">VWFA and cache domain-containing protein 1-like</fullName>
    </submittedName>
</protein>
<feature type="chain" id="PRO_5034861651" evidence="3">
    <location>
        <begin position="24"/>
        <end position="1030"/>
    </location>
</feature>
<dbReference type="OrthoDB" id="6365798at2759"/>
<dbReference type="GO" id="GO:0005891">
    <property type="term" value="C:voltage-gated calcium channel complex"/>
    <property type="evidence" value="ECO:0007669"/>
    <property type="project" value="TreeGrafter"/>
</dbReference>
<dbReference type="Gene3D" id="3.30.450.20">
    <property type="entry name" value="PAS domain"/>
    <property type="match status" value="1"/>
</dbReference>
<dbReference type="InterPro" id="IPR036465">
    <property type="entry name" value="vWFA_dom_sf"/>
</dbReference>
<evidence type="ECO:0000256" key="1">
    <source>
        <dbReference type="SAM" id="MobiDB-lite"/>
    </source>
</evidence>
<dbReference type="CDD" id="cd18773">
    <property type="entry name" value="PDC1_HK_sensor"/>
    <property type="match status" value="1"/>
</dbReference>
<dbReference type="Gene3D" id="3.40.50.410">
    <property type="entry name" value="von Willebrand factor, type A domain"/>
    <property type="match status" value="1"/>
</dbReference>
<evidence type="ECO:0000313" key="6">
    <source>
        <dbReference type="RefSeq" id="XP_022300000.1"/>
    </source>
</evidence>
<dbReference type="RefSeq" id="XP_022300000.1">
    <property type="nucleotide sequence ID" value="XM_022444292.1"/>
</dbReference>
<feature type="compositionally biased region" description="Basic and acidic residues" evidence="1">
    <location>
        <begin position="1012"/>
        <end position="1024"/>
    </location>
</feature>
<dbReference type="PROSITE" id="PS50234">
    <property type="entry name" value="VWFA"/>
    <property type="match status" value="1"/>
</dbReference>
<dbReference type="GO" id="GO:0005245">
    <property type="term" value="F:voltage-gated calcium channel activity"/>
    <property type="evidence" value="ECO:0007669"/>
    <property type="project" value="TreeGrafter"/>
</dbReference>
<dbReference type="Proteomes" id="UP000694844">
    <property type="component" value="Chromosome 1"/>
</dbReference>
<accession>A0A8B8B9A2</accession>
<evidence type="ECO:0000259" key="4">
    <source>
        <dbReference type="PROSITE" id="PS50234"/>
    </source>
</evidence>
<organism evidence="5 6">
    <name type="scientific">Crassostrea virginica</name>
    <name type="common">Eastern oyster</name>
    <dbReference type="NCBI Taxonomy" id="6565"/>
    <lineage>
        <taxon>Eukaryota</taxon>
        <taxon>Metazoa</taxon>
        <taxon>Spiralia</taxon>
        <taxon>Lophotrochozoa</taxon>
        <taxon>Mollusca</taxon>
        <taxon>Bivalvia</taxon>
        <taxon>Autobranchia</taxon>
        <taxon>Pteriomorphia</taxon>
        <taxon>Ostreida</taxon>
        <taxon>Ostreoidea</taxon>
        <taxon>Ostreidae</taxon>
        <taxon>Crassostrea</taxon>
    </lineage>
</organism>
<dbReference type="InterPro" id="IPR002035">
    <property type="entry name" value="VWF_A"/>
</dbReference>
<evidence type="ECO:0000313" key="5">
    <source>
        <dbReference type="Proteomes" id="UP000694844"/>
    </source>
</evidence>
<keyword evidence="5" id="KW-1185">Reference proteome</keyword>
<dbReference type="AlphaFoldDB" id="A0A8B8B9A2"/>
<evidence type="ECO:0000256" key="2">
    <source>
        <dbReference type="SAM" id="Phobius"/>
    </source>
</evidence>
<dbReference type="KEGG" id="cvn:111108418"/>
<feature type="signal peptide" evidence="3">
    <location>
        <begin position="1"/>
        <end position="23"/>
    </location>
</feature>
<keyword evidence="3" id="KW-0732">Signal</keyword>
<keyword evidence="2" id="KW-0472">Membrane</keyword>
<dbReference type="PANTHER" id="PTHR10166:SF66">
    <property type="entry name" value="VWFA AND CACHE DOMAIN-CONTAINING PROTEIN CG16868"/>
    <property type="match status" value="1"/>
</dbReference>
<reference evidence="6" key="2">
    <citation type="submission" date="2025-08" db="UniProtKB">
        <authorList>
            <consortium name="RefSeq"/>
        </authorList>
    </citation>
    <scope>IDENTIFICATION</scope>
    <source>
        <tissue evidence="6">Whole sample</tissue>
    </source>
</reference>
<name>A0A8B8B9A2_CRAVI</name>
<keyword evidence="2" id="KW-0812">Transmembrane</keyword>
<dbReference type="InterPro" id="IPR051173">
    <property type="entry name" value="Ca_channel_alpha-2/delta"/>
</dbReference>
<feature type="transmembrane region" description="Helical" evidence="2">
    <location>
        <begin position="955"/>
        <end position="978"/>
    </location>
</feature>
<dbReference type="GeneID" id="111108418"/>
<dbReference type="SMART" id="SM00327">
    <property type="entry name" value="VWA"/>
    <property type="match status" value="1"/>
</dbReference>
<gene>
    <name evidence="6" type="primary">LOC111108418</name>
</gene>
<evidence type="ECO:0000256" key="3">
    <source>
        <dbReference type="SAM" id="SignalP"/>
    </source>
</evidence>
<dbReference type="PANTHER" id="PTHR10166">
    <property type="entry name" value="VOLTAGE-DEPENDENT CALCIUM CHANNEL SUBUNIT ALPHA-2/DELTA-RELATED"/>
    <property type="match status" value="1"/>
</dbReference>
<feature type="region of interest" description="Disordered" evidence="1">
    <location>
        <begin position="999"/>
        <end position="1030"/>
    </location>
</feature>
<reference evidence="5" key="1">
    <citation type="submission" date="2024-06" db="UniProtKB">
        <authorList>
            <consortium name="RefSeq"/>
        </authorList>
    </citation>
    <scope>NUCLEOTIDE SEQUENCE [LARGE SCALE GENOMIC DNA]</scope>
</reference>
<dbReference type="Pfam" id="PF13768">
    <property type="entry name" value="VWA_3"/>
    <property type="match status" value="1"/>
</dbReference>
<keyword evidence="2" id="KW-1133">Transmembrane helix</keyword>
<dbReference type="SUPFAM" id="SSF53300">
    <property type="entry name" value="vWA-like"/>
    <property type="match status" value="1"/>
</dbReference>
<proteinExistence type="predicted"/>